<dbReference type="AlphaFoldDB" id="A0A926EV36"/>
<comment type="caution">
    <text evidence="1">The sequence shown here is derived from an EMBL/GenBank/DDBJ whole genome shotgun (WGS) entry which is preliminary data.</text>
</comment>
<dbReference type="Proteomes" id="UP000601171">
    <property type="component" value="Unassembled WGS sequence"/>
</dbReference>
<dbReference type="EMBL" id="JACRTG010000034">
    <property type="protein sequence ID" value="MBC8589466.1"/>
    <property type="molecule type" value="Genomic_DNA"/>
</dbReference>
<accession>A0A926EV36</accession>
<sequence>MIGNKCLKDLFEYQDEDTSINQLLELLKSKDMKFINSLYNPVDLDDCDDEEIKYITKVSALIDYCLQLLDMEVPQWLRDERLMFEKPYYHSKRINDFEKVKLQYTNPSPFKARNVYFDLNGIERI</sequence>
<reference evidence="1" key="1">
    <citation type="submission" date="2020-08" db="EMBL/GenBank/DDBJ databases">
        <title>Genome public.</title>
        <authorList>
            <person name="Liu C."/>
            <person name="Sun Q."/>
        </authorList>
    </citation>
    <scope>NUCLEOTIDE SEQUENCE</scope>
    <source>
        <strain evidence="1">BX21</strain>
    </source>
</reference>
<proteinExistence type="predicted"/>
<evidence type="ECO:0000313" key="2">
    <source>
        <dbReference type="Proteomes" id="UP000601171"/>
    </source>
</evidence>
<keyword evidence="2" id="KW-1185">Reference proteome</keyword>
<gene>
    <name evidence="1" type="ORF">H8707_14720</name>
</gene>
<protein>
    <submittedName>
        <fullName evidence="1">Uncharacterized protein</fullName>
    </submittedName>
</protein>
<organism evidence="1 2">
    <name type="scientific">Paratissierella segnis</name>
    <dbReference type="NCBI Taxonomy" id="2763679"/>
    <lineage>
        <taxon>Bacteria</taxon>
        <taxon>Bacillati</taxon>
        <taxon>Bacillota</taxon>
        <taxon>Tissierellia</taxon>
        <taxon>Tissierellales</taxon>
        <taxon>Tissierellaceae</taxon>
        <taxon>Paratissierella</taxon>
    </lineage>
</organism>
<name>A0A926EV36_9FIRM</name>
<dbReference type="RefSeq" id="WP_262430934.1">
    <property type="nucleotide sequence ID" value="NZ_JACRTG010000034.1"/>
</dbReference>
<evidence type="ECO:0000313" key="1">
    <source>
        <dbReference type="EMBL" id="MBC8589466.1"/>
    </source>
</evidence>